<dbReference type="Pfam" id="PF04827">
    <property type="entry name" value="Plant_tran"/>
    <property type="match status" value="1"/>
</dbReference>
<accession>A0A9R1URC7</accession>
<proteinExistence type="predicted"/>
<gene>
    <name evidence="1" type="ORF">LSAT_V11C800401900</name>
</gene>
<dbReference type="EMBL" id="NBSK02000008">
    <property type="protein sequence ID" value="KAJ0191456.1"/>
    <property type="molecule type" value="Genomic_DNA"/>
</dbReference>
<evidence type="ECO:0000313" key="1">
    <source>
        <dbReference type="EMBL" id="KAJ0191456.1"/>
    </source>
</evidence>
<dbReference type="AlphaFoldDB" id="A0A9R1URC7"/>
<reference evidence="1 2" key="1">
    <citation type="journal article" date="2017" name="Nat. Commun.">
        <title>Genome assembly with in vitro proximity ligation data and whole-genome triplication in lettuce.</title>
        <authorList>
            <person name="Reyes-Chin-Wo S."/>
            <person name="Wang Z."/>
            <person name="Yang X."/>
            <person name="Kozik A."/>
            <person name="Arikit S."/>
            <person name="Song C."/>
            <person name="Xia L."/>
            <person name="Froenicke L."/>
            <person name="Lavelle D.O."/>
            <person name="Truco M.J."/>
            <person name="Xia R."/>
            <person name="Zhu S."/>
            <person name="Xu C."/>
            <person name="Xu H."/>
            <person name="Xu X."/>
            <person name="Cox K."/>
            <person name="Korf I."/>
            <person name="Meyers B.C."/>
            <person name="Michelmore R.W."/>
        </authorList>
    </citation>
    <scope>NUCLEOTIDE SEQUENCE [LARGE SCALE GENOMIC DNA]</scope>
    <source>
        <strain evidence="2">cv. Salinas</strain>
        <tissue evidence="1">Seedlings</tissue>
    </source>
</reference>
<protein>
    <submittedName>
        <fullName evidence="1">Uncharacterized protein</fullName>
    </submittedName>
</protein>
<organism evidence="1 2">
    <name type="scientific">Lactuca sativa</name>
    <name type="common">Garden lettuce</name>
    <dbReference type="NCBI Taxonomy" id="4236"/>
    <lineage>
        <taxon>Eukaryota</taxon>
        <taxon>Viridiplantae</taxon>
        <taxon>Streptophyta</taxon>
        <taxon>Embryophyta</taxon>
        <taxon>Tracheophyta</taxon>
        <taxon>Spermatophyta</taxon>
        <taxon>Magnoliopsida</taxon>
        <taxon>eudicotyledons</taxon>
        <taxon>Gunneridae</taxon>
        <taxon>Pentapetalae</taxon>
        <taxon>asterids</taxon>
        <taxon>campanulids</taxon>
        <taxon>Asterales</taxon>
        <taxon>Asteraceae</taxon>
        <taxon>Cichorioideae</taxon>
        <taxon>Cichorieae</taxon>
        <taxon>Lactucinae</taxon>
        <taxon>Lactuca</taxon>
    </lineage>
</organism>
<sequence length="109" mass="13001">MFCLYQVNNLPQLREHKLFTVHEVARKDVERAFGVLLARFSFLRHPCRSWDNDIMGKNYDQAYNRQRRTSTEDDIENLESTQRIVDMSSYITNKAQLHDREAHNTLKTI</sequence>
<comment type="caution">
    <text evidence="1">The sequence shown here is derived from an EMBL/GenBank/DDBJ whole genome shotgun (WGS) entry which is preliminary data.</text>
</comment>
<keyword evidence="2" id="KW-1185">Reference proteome</keyword>
<name>A0A9R1URC7_LACSA</name>
<dbReference type="InterPro" id="IPR006912">
    <property type="entry name" value="Harbinger_derived_prot"/>
</dbReference>
<evidence type="ECO:0000313" key="2">
    <source>
        <dbReference type="Proteomes" id="UP000235145"/>
    </source>
</evidence>
<dbReference type="Proteomes" id="UP000235145">
    <property type="component" value="Unassembled WGS sequence"/>
</dbReference>